<reference evidence="1 2" key="2">
    <citation type="submission" date="2020-01" db="EMBL/GenBank/DDBJ databases">
        <title>Microvirga sp. nov., an arsenate reduction bacterium isolated from Tibet hotspring sediments.</title>
        <authorList>
            <person name="Xian W.-D."/>
            <person name="Li W.-J."/>
        </authorList>
    </citation>
    <scope>NUCLEOTIDE SEQUENCE [LARGE SCALE GENOMIC DNA]</scope>
    <source>
        <strain evidence="1 2">KCTC 23863</strain>
    </source>
</reference>
<dbReference type="EMBL" id="WURB01000002">
    <property type="protein sequence ID" value="MXQ10631.1"/>
    <property type="molecule type" value="Genomic_DNA"/>
</dbReference>
<dbReference type="Proteomes" id="UP000436483">
    <property type="component" value="Unassembled WGS sequence"/>
</dbReference>
<accession>A0A7X3MP52</accession>
<dbReference type="RefSeq" id="WP_160883231.1">
    <property type="nucleotide sequence ID" value="NZ_WURB01000002.1"/>
</dbReference>
<comment type="caution">
    <text evidence="1">The sequence shown here is derived from an EMBL/GenBank/DDBJ whole genome shotgun (WGS) entry which is preliminary data.</text>
</comment>
<evidence type="ECO:0000313" key="1">
    <source>
        <dbReference type="EMBL" id="MXQ10631.1"/>
    </source>
</evidence>
<gene>
    <name evidence="1" type="ORF">GR328_04035</name>
</gene>
<name>A0A7X3MP52_9HYPH</name>
<sequence>MDRSWRSLRFVVVSALFLAAGIFSEEVWAEEDYRITNEVVLSDVRVPPAKAGGWTRITFLLENRSAERVSFGGIAVAHAGQSRIVASLGNGSTTILGSISVAPGEVLSVDGEVLWIEVDGLTEDLRPGEEVEANVSFGTAAIPISLTVEERNRVSN</sequence>
<reference evidence="1 2" key="1">
    <citation type="submission" date="2019-12" db="EMBL/GenBank/DDBJ databases">
        <authorList>
            <person name="Yuan C.-G."/>
        </authorList>
    </citation>
    <scope>NUCLEOTIDE SEQUENCE [LARGE SCALE GENOMIC DNA]</scope>
    <source>
        <strain evidence="1 2">KCTC 23863</strain>
    </source>
</reference>
<evidence type="ECO:0000313" key="2">
    <source>
        <dbReference type="Proteomes" id="UP000436483"/>
    </source>
</evidence>
<proteinExistence type="predicted"/>
<protein>
    <recommendedName>
        <fullName evidence="3">Copper chaperone PCu(A)C</fullName>
    </recommendedName>
</protein>
<organism evidence="1 2">
    <name type="scientific">Microvirga makkahensis</name>
    <dbReference type="NCBI Taxonomy" id="1128670"/>
    <lineage>
        <taxon>Bacteria</taxon>
        <taxon>Pseudomonadati</taxon>
        <taxon>Pseudomonadota</taxon>
        <taxon>Alphaproteobacteria</taxon>
        <taxon>Hyphomicrobiales</taxon>
        <taxon>Methylobacteriaceae</taxon>
        <taxon>Microvirga</taxon>
    </lineage>
</organism>
<keyword evidence="2" id="KW-1185">Reference proteome</keyword>
<dbReference type="AlphaFoldDB" id="A0A7X3MP52"/>
<evidence type="ECO:0008006" key="3">
    <source>
        <dbReference type="Google" id="ProtNLM"/>
    </source>
</evidence>